<evidence type="ECO:0000313" key="3">
    <source>
        <dbReference type="Proteomes" id="UP000054321"/>
    </source>
</evidence>
<dbReference type="SUPFAM" id="SSF50969">
    <property type="entry name" value="YVTN repeat-like/Quinoprotein amine dehydrogenase"/>
    <property type="match status" value="1"/>
</dbReference>
<evidence type="ECO:0000256" key="1">
    <source>
        <dbReference type="SAM" id="SignalP"/>
    </source>
</evidence>
<dbReference type="EMBL" id="KN832885">
    <property type="protein sequence ID" value="KIM95861.1"/>
    <property type="molecule type" value="Genomic_DNA"/>
</dbReference>
<dbReference type="AlphaFoldDB" id="A0A0C3H032"/>
<dbReference type="OrthoDB" id="3592093at2759"/>
<dbReference type="Proteomes" id="UP000054321">
    <property type="component" value="Unassembled WGS sequence"/>
</dbReference>
<reference evidence="2 3" key="1">
    <citation type="submission" date="2014-04" db="EMBL/GenBank/DDBJ databases">
        <authorList>
            <consortium name="DOE Joint Genome Institute"/>
            <person name="Kuo A."/>
            <person name="Martino E."/>
            <person name="Perotto S."/>
            <person name="Kohler A."/>
            <person name="Nagy L.G."/>
            <person name="Floudas D."/>
            <person name="Copeland A."/>
            <person name="Barry K.W."/>
            <person name="Cichocki N."/>
            <person name="Veneault-Fourrey C."/>
            <person name="LaButti K."/>
            <person name="Lindquist E.A."/>
            <person name="Lipzen A."/>
            <person name="Lundell T."/>
            <person name="Morin E."/>
            <person name="Murat C."/>
            <person name="Sun H."/>
            <person name="Tunlid A."/>
            <person name="Henrissat B."/>
            <person name="Grigoriev I.V."/>
            <person name="Hibbett D.S."/>
            <person name="Martin F."/>
            <person name="Nordberg H.P."/>
            <person name="Cantor M.N."/>
            <person name="Hua S.X."/>
        </authorList>
    </citation>
    <scope>NUCLEOTIDE SEQUENCE [LARGE SCALE GENOMIC DNA]</scope>
    <source>
        <strain evidence="2 3">Zn</strain>
    </source>
</reference>
<sequence>MKYQSSLLLFLTASSLANNITTYRVGNTIPWSPKTPGSVDQSTIYNGTYYLSDRTNAGVHVVNLTTKTQTALITGFATNFVNGSLSPDVSGPNGLIVLPDRNELYVGDGHGTVRVINLRTNRVVANISTGSKTRADEFAYDMTTGTIVVTNPNEETPYVSVINAQSRTVTSKIMFPNATELEQPVFNPARKEFYVSVPSNPTNPGGEIAVLDLHNNTISKAFPVPQCVPAGIVLGSPNALFIGCSETQIEEFGYAASFIMDMSTGIIKSNISGVAGVDQVTYSASTGYFYASAYLDLPNPILAVISSNGSLVQAITTDNVTAHSVAVDQASGLVAVPIQKKGIVLYNLENGTAAATSSGPLARPTSGAGRPLAVNGAVLVGLLIVTWVMSF</sequence>
<feature type="chain" id="PRO_5002165150" description="SMP-30/Gluconolactonase/LRE-like region domain-containing protein" evidence="1">
    <location>
        <begin position="18"/>
        <end position="391"/>
    </location>
</feature>
<gene>
    <name evidence="2" type="ORF">OIDMADRAFT_183348</name>
</gene>
<name>A0A0C3H032_OIDMZ</name>
<dbReference type="HOGENOM" id="CLU_040327_0_0_1"/>
<dbReference type="InterPro" id="IPR015943">
    <property type="entry name" value="WD40/YVTN_repeat-like_dom_sf"/>
</dbReference>
<protein>
    <recommendedName>
        <fullName evidence="4">SMP-30/Gluconolactonase/LRE-like region domain-containing protein</fullName>
    </recommendedName>
</protein>
<evidence type="ECO:0008006" key="4">
    <source>
        <dbReference type="Google" id="ProtNLM"/>
    </source>
</evidence>
<dbReference type="PANTHER" id="PTHR47197">
    <property type="entry name" value="PROTEIN NIRF"/>
    <property type="match status" value="1"/>
</dbReference>
<organism evidence="2 3">
    <name type="scientific">Oidiodendron maius (strain Zn)</name>
    <dbReference type="NCBI Taxonomy" id="913774"/>
    <lineage>
        <taxon>Eukaryota</taxon>
        <taxon>Fungi</taxon>
        <taxon>Dikarya</taxon>
        <taxon>Ascomycota</taxon>
        <taxon>Pezizomycotina</taxon>
        <taxon>Leotiomycetes</taxon>
        <taxon>Leotiomycetes incertae sedis</taxon>
        <taxon>Myxotrichaceae</taxon>
        <taxon>Oidiodendron</taxon>
    </lineage>
</organism>
<dbReference type="InParanoid" id="A0A0C3H032"/>
<accession>A0A0C3H032</accession>
<keyword evidence="1" id="KW-0732">Signal</keyword>
<evidence type="ECO:0000313" key="2">
    <source>
        <dbReference type="EMBL" id="KIM95861.1"/>
    </source>
</evidence>
<dbReference type="InterPro" id="IPR011044">
    <property type="entry name" value="Quino_amine_DH_bsu"/>
</dbReference>
<dbReference type="InterPro" id="IPR051200">
    <property type="entry name" value="Host-pathogen_enzymatic-act"/>
</dbReference>
<dbReference type="PANTHER" id="PTHR47197:SF3">
    <property type="entry name" value="DIHYDRO-HEME D1 DEHYDROGENASE"/>
    <property type="match status" value="1"/>
</dbReference>
<dbReference type="Gene3D" id="2.130.10.10">
    <property type="entry name" value="YVTN repeat-like/Quinoprotein amine dehydrogenase"/>
    <property type="match status" value="1"/>
</dbReference>
<keyword evidence="3" id="KW-1185">Reference proteome</keyword>
<feature type="signal peptide" evidence="1">
    <location>
        <begin position="1"/>
        <end position="17"/>
    </location>
</feature>
<proteinExistence type="predicted"/>
<reference evidence="3" key="2">
    <citation type="submission" date="2015-01" db="EMBL/GenBank/DDBJ databases">
        <title>Evolutionary Origins and Diversification of the Mycorrhizal Mutualists.</title>
        <authorList>
            <consortium name="DOE Joint Genome Institute"/>
            <consortium name="Mycorrhizal Genomics Consortium"/>
            <person name="Kohler A."/>
            <person name="Kuo A."/>
            <person name="Nagy L.G."/>
            <person name="Floudas D."/>
            <person name="Copeland A."/>
            <person name="Barry K.W."/>
            <person name="Cichocki N."/>
            <person name="Veneault-Fourrey C."/>
            <person name="LaButti K."/>
            <person name="Lindquist E.A."/>
            <person name="Lipzen A."/>
            <person name="Lundell T."/>
            <person name="Morin E."/>
            <person name="Murat C."/>
            <person name="Riley R."/>
            <person name="Ohm R."/>
            <person name="Sun H."/>
            <person name="Tunlid A."/>
            <person name="Henrissat B."/>
            <person name="Grigoriev I.V."/>
            <person name="Hibbett D.S."/>
            <person name="Martin F."/>
        </authorList>
    </citation>
    <scope>NUCLEOTIDE SEQUENCE [LARGE SCALE GENOMIC DNA]</scope>
    <source>
        <strain evidence="3">Zn</strain>
    </source>
</reference>